<dbReference type="EMBL" id="CP018099">
    <property type="protein sequence ID" value="APF19090.1"/>
    <property type="molecule type" value="Genomic_DNA"/>
</dbReference>
<dbReference type="HOGENOM" id="CLU_115386_0_0_0"/>
<dbReference type="OrthoDB" id="7202488at2"/>
<accession>H1XWP9</accession>
<proteinExistence type="predicted"/>
<evidence type="ECO:0000256" key="1">
    <source>
        <dbReference type="SAM" id="Phobius"/>
    </source>
</evidence>
<name>H1XWP9_CALAY</name>
<keyword evidence="4" id="KW-1185">Reference proteome</keyword>
<dbReference type="Proteomes" id="UP000004671">
    <property type="component" value="Chromosome"/>
</dbReference>
<feature type="transmembrane region" description="Helical" evidence="1">
    <location>
        <begin position="9"/>
        <end position="30"/>
    </location>
</feature>
<evidence type="ECO:0000313" key="3">
    <source>
        <dbReference type="EMBL" id="EHO43025.1"/>
    </source>
</evidence>
<gene>
    <name evidence="2" type="ORF">Cabys_2341</name>
    <name evidence="3" type="ORF">Calab_3425</name>
</gene>
<dbReference type="EMBL" id="CM001402">
    <property type="protein sequence ID" value="EHO43025.1"/>
    <property type="molecule type" value="Genomic_DNA"/>
</dbReference>
<sequence length="197" mass="23047">MTTHTKTQWIYLILVAITFVGGYLFLRSAYLISSDFPFTQEIILVFLGTIATIVITALLLNKQTEVELKKEENIKYIELKTNFYVQFLDYVEEMLSKPTISEKDFMRLRALTHKLSLVSSERFLEQYRNFLNVFLKSSEDKHFSEMDIDEISSELARLCLEIRHDLLSESGTQKIPLTQRVSKVILNNTRVLKRKPK</sequence>
<dbReference type="eggNOG" id="ENOG502Z7RZ">
    <property type="taxonomic scope" value="Bacteria"/>
</dbReference>
<dbReference type="InParanoid" id="H1XWP9"/>
<keyword evidence="1" id="KW-0472">Membrane</keyword>
<dbReference type="AlphaFoldDB" id="H1XWP9"/>
<reference evidence="3 4" key="1">
    <citation type="submission" date="2011-09" db="EMBL/GenBank/DDBJ databases">
        <title>The permanent draft genome of Caldithrix abyssi DSM 13497.</title>
        <authorList>
            <consortium name="US DOE Joint Genome Institute (JGI-PGF)"/>
            <person name="Lucas S."/>
            <person name="Han J."/>
            <person name="Lapidus A."/>
            <person name="Bruce D."/>
            <person name="Goodwin L."/>
            <person name="Pitluck S."/>
            <person name="Peters L."/>
            <person name="Kyrpides N."/>
            <person name="Mavromatis K."/>
            <person name="Ivanova N."/>
            <person name="Mikhailova N."/>
            <person name="Chertkov O."/>
            <person name="Detter J.C."/>
            <person name="Tapia R."/>
            <person name="Han C."/>
            <person name="Land M."/>
            <person name="Hauser L."/>
            <person name="Markowitz V."/>
            <person name="Cheng J.-F."/>
            <person name="Hugenholtz P."/>
            <person name="Woyke T."/>
            <person name="Wu D."/>
            <person name="Spring S."/>
            <person name="Brambilla E."/>
            <person name="Klenk H.-P."/>
            <person name="Eisen J.A."/>
        </authorList>
    </citation>
    <scope>NUCLEOTIDE SEQUENCE [LARGE SCALE GENOMIC DNA]</scope>
    <source>
        <strain evidence="3 4">DSM 13497</strain>
    </source>
</reference>
<dbReference type="Proteomes" id="UP000183868">
    <property type="component" value="Chromosome"/>
</dbReference>
<evidence type="ECO:0000313" key="4">
    <source>
        <dbReference type="Proteomes" id="UP000004671"/>
    </source>
</evidence>
<dbReference type="PaxDb" id="880073-Calab_3425"/>
<keyword evidence="1" id="KW-0812">Transmembrane</keyword>
<keyword evidence="1" id="KW-1133">Transmembrane helix</keyword>
<feature type="transmembrane region" description="Helical" evidence="1">
    <location>
        <begin position="42"/>
        <end position="60"/>
    </location>
</feature>
<protein>
    <submittedName>
        <fullName evidence="3">Uncharacterized protein</fullName>
    </submittedName>
</protein>
<reference evidence="2 5" key="2">
    <citation type="submission" date="2016-11" db="EMBL/GenBank/DDBJ databases">
        <title>Genomic analysis of Caldithrix abyssi and proposal of a novel bacterial phylum Caldithrichaeota.</title>
        <authorList>
            <person name="Kublanov I."/>
            <person name="Sigalova O."/>
            <person name="Gavrilov S."/>
            <person name="Lebedinsky A."/>
            <person name="Ivanova N."/>
            <person name="Daum C."/>
            <person name="Reddy T."/>
            <person name="Klenk H.P."/>
            <person name="Goker M."/>
            <person name="Reva O."/>
            <person name="Miroshnichenko M."/>
            <person name="Kyprides N."/>
            <person name="Woyke T."/>
            <person name="Gelfand M."/>
        </authorList>
    </citation>
    <scope>NUCLEOTIDE SEQUENCE [LARGE SCALE GENOMIC DNA]</scope>
    <source>
        <strain evidence="2 5">LF13</strain>
    </source>
</reference>
<evidence type="ECO:0000313" key="5">
    <source>
        <dbReference type="Proteomes" id="UP000183868"/>
    </source>
</evidence>
<evidence type="ECO:0000313" key="2">
    <source>
        <dbReference type="EMBL" id="APF19090.1"/>
    </source>
</evidence>
<dbReference type="RefSeq" id="WP_006930486.1">
    <property type="nucleotide sequence ID" value="NZ_CM001402.1"/>
</dbReference>
<organism evidence="3 4">
    <name type="scientific">Caldithrix abyssi DSM 13497</name>
    <dbReference type="NCBI Taxonomy" id="880073"/>
    <lineage>
        <taxon>Bacteria</taxon>
        <taxon>Pseudomonadati</taxon>
        <taxon>Calditrichota</taxon>
        <taxon>Calditrichia</taxon>
        <taxon>Calditrichales</taxon>
        <taxon>Calditrichaceae</taxon>
        <taxon>Caldithrix</taxon>
    </lineage>
</organism>
<dbReference type="KEGG" id="caby:Cabys_2341"/>